<protein>
    <recommendedName>
        <fullName evidence="1">Glycosyltransferase 2-like domain-containing protein</fullName>
    </recommendedName>
</protein>
<accession>A0A1F7GFB0</accession>
<dbReference type="EMBL" id="MFZG01000010">
    <property type="protein sequence ID" value="OGK17172.1"/>
    <property type="molecule type" value="Genomic_DNA"/>
</dbReference>
<feature type="domain" description="Glycosyltransferase 2-like" evidence="1">
    <location>
        <begin position="2"/>
        <end position="83"/>
    </location>
</feature>
<gene>
    <name evidence="2" type="ORF">A2774_02110</name>
</gene>
<dbReference type="CDD" id="cd04186">
    <property type="entry name" value="GT_2_like_c"/>
    <property type="match status" value="1"/>
</dbReference>
<reference evidence="2 3" key="1">
    <citation type="journal article" date="2016" name="Nat. Commun.">
        <title>Thousands of microbial genomes shed light on interconnected biogeochemical processes in an aquifer system.</title>
        <authorList>
            <person name="Anantharaman K."/>
            <person name="Brown C.T."/>
            <person name="Hug L.A."/>
            <person name="Sharon I."/>
            <person name="Castelle C.J."/>
            <person name="Probst A.J."/>
            <person name="Thomas B.C."/>
            <person name="Singh A."/>
            <person name="Wilkins M.J."/>
            <person name="Karaoz U."/>
            <person name="Brodie E.L."/>
            <person name="Williams K.H."/>
            <person name="Hubbard S.S."/>
            <person name="Banfield J.F."/>
        </authorList>
    </citation>
    <scope>NUCLEOTIDE SEQUENCE [LARGE SCALE GENOMIC DNA]</scope>
</reference>
<dbReference type="InterPro" id="IPR001173">
    <property type="entry name" value="Glyco_trans_2-like"/>
</dbReference>
<name>A0A1F7GFB0_9BACT</name>
<comment type="caution">
    <text evidence="2">The sequence shown here is derived from an EMBL/GenBank/DDBJ whole genome shotgun (WGS) entry which is preliminary data.</text>
</comment>
<sequence length="257" mass="29375">MEVIVCDNASSDDSAEMVVDEFPTVKIIKNQNNRGFAAGNNPGIRAAKGRYILLLNSDTEVAKKSLFSMISFMDSNPGAGAATCKLVLTDGSLDSACHRGFPTPWVAFTYISKLEKLFPKSKLFGGYHQWYKDLNTVHEIDCISGAFFMVRKKVVNEVGYLDEEYFLYGEDLDWAYRIRSPGWKILFNPKVKVLHKKKQSGRAHTDKERKIKSELYFHLNNRLFYRKNLAKKYGPVTTFFVNAFYVFRISILKTFGI</sequence>
<dbReference type="AlphaFoldDB" id="A0A1F7GFB0"/>
<dbReference type="Pfam" id="PF00535">
    <property type="entry name" value="Glycos_transf_2"/>
    <property type="match status" value="1"/>
</dbReference>
<evidence type="ECO:0000259" key="1">
    <source>
        <dbReference type="Pfam" id="PF00535"/>
    </source>
</evidence>
<dbReference type="Proteomes" id="UP000177208">
    <property type="component" value="Unassembled WGS sequence"/>
</dbReference>
<dbReference type="PANTHER" id="PTHR43179:SF7">
    <property type="entry name" value="RHAMNOSYLTRANSFERASE WBBL"/>
    <property type="match status" value="1"/>
</dbReference>
<dbReference type="SUPFAM" id="SSF53448">
    <property type="entry name" value="Nucleotide-diphospho-sugar transferases"/>
    <property type="match status" value="1"/>
</dbReference>
<dbReference type="PANTHER" id="PTHR43179">
    <property type="entry name" value="RHAMNOSYLTRANSFERASE WBBL"/>
    <property type="match status" value="1"/>
</dbReference>
<organism evidence="2 3">
    <name type="scientific">Candidatus Roizmanbacteria bacterium RIFCSPHIGHO2_01_FULL_39_12c</name>
    <dbReference type="NCBI Taxonomy" id="1802031"/>
    <lineage>
        <taxon>Bacteria</taxon>
        <taxon>Candidatus Roizmaniibacteriota</taxon>
    </lineage>
</organism>
<dbReference type="InterPro" id="IPR029044">
    <property type="entry name" value="Nucleotide-diphossugar_trans"/>
</dbReference>
<evidence type="ECO:0000313" key="3">
    <source>
        <dbReference type="Proteomes" id="UP000177208"/>
    </source>
</evidence>
<proteinExistence type="predicted"/>
<dbReference type="Gene3D" id="3.90.550.10">
    <property type="entry name" value="Spore Coat Polysaccharide Biosynthesis Protein SpsA, Chain A"/>
    <property type="match status" value="1"/>
</dbReference>
<evidence type="ECO:0000313" key="2">
    <source>
        <dbReference type="EMBL" id="OGK17172.1"/>
    </source>
</evidence>